<dbReference type="InterPro" id="IPR040256">
    <property type="entry name" value="At4g02000-like"/>
</dbReference>
<name>A0ABQ5J9E0_9ASTR</name>
<dbReference type="PANTHER" id="PTHR31286">
    <property type="entry name" value="GLYCINE-RICH CELL WALL STRUCTURAL PROTEIN 1.8-LIKE"/>
    <property type="match status" value="1"/>
</dbReference>
<feature type="domain" description="DUF4283" evidence="1">
    <location>
        <begin position="221"/>
        <end position="297"/>
    </location>
</feature>
<dbReference type="Pfam" id="PF14111">
    <property type="entry name" value="DUF4283"/>
    <property type="match status" value="1"/>
</dbReference>
<reference evidence="2" key="1">
    <citation type="journal article" date="2022" name="Int. J. Mol. Sci.">
        <title>Draft Genome of Tanacetum Coccineum: Genomic Comparison of Closely Related Tanacetum-Family Plants.</title>
        <authorList>
            <person name="Yamashiro T."/>
            <person name="Shiraishi A."/>
            <person name="Nakayama K."/>
            <person name="Satake H."/>
        </authorList>
    </citation>
    <scope>NUCLEOTIDE SEQUENCE</scope>
</reference>
<reference evidence="2" key="2">
    <citation type="submission" date="2022-01" db="EMBL/GenBank/DDBJ databases">
        <authorList>
            <person name="Yamashiro T."/>
            <person name="Shiraishi A."/>
            <person name="Satake H."/>
            <person name="Nakayama K."/>
        </authorList>
    </citation>
    <scope>NUCLEOTIDE SEQUENCE</scope>
</reference>
<comment type="caution">
    <text evidence="2">The sequence shown here is derived from an EMBL/GenBank/DDBJ whole genome shotgun (WGS) entry which is preliminary data.</text>
</comment>
<protein>
    <recommendedName>
        <fullName evidence="1">DUF4283 domain-containing protein</fullName>
    </recommendedName>
</protein>
<evidence type="ECO:0000313" key="2">
    <source>
        <dbReference type="EMBL" id="GJU08959.1"/>
    </source>
</evidence>
<accession>A0ABQ5J9E0</accession>
<gene>
    <name evidence="2" type="ORF">Tco_1125389</name>
</gene>
<proteinExistence type="predicted"/>
<evidence type="ECO:0000259" key="1">
    <source>
        <dbReference type="Pfam" id="PF14111"/>
    </source>
</evidence>
<dbReference type="EMBL" id="BQNB010021684">
    <property type="protein sequence ID" value="GJU08959.1"/>
    <property type="molecule type" value="Genomic_DNA"/>
</dbReference>
<sequence>MAWLMIQLRWPPRVTVGRLLPHVRGLGFEPHREGFPSGAKKEWGLSPKTKGLESSSNGLKNSVVNKDGVANVNVTSSTGVDSVMDGHENLHDENAGNGIDVAIPVESIRVISERFVNMAYGFFLRNRVAYPVVVKYFRNTWGTFHVGTGSVNKSENGGNSDVNEYGNEIIWASLDGHQGTGVDSVMAGHENLHDENVGNGIDVAVPVESIRAISERFVNMAYGFFLRNRVAYPVVVKYFRNTWGKYGLVKSMLNSSIGLFLFQFSSMDGLDSRLENWLWFIHNNPLNLKKWKPDVNLLKEDVVNVPFWVKLHGVPMTAFSEDGLSAIATKLGTPLMLDSYTSDILSQEFRLGFGEKIKNPSQAPRGVLIGPKVGFKQVKEVYRHVSKKNYVNTSGNKKKDVESRKELEILIIGGKFTLVDDEGKPLKVVDYPGDHDSEGEVAPVDNEMTSFLASKRIDYDTNSLMEQWRETYENADYDYDPYDDDVYEGQEIPNNMQSVCDNLDIKLRGRKKK</sequence>
<evidence type="ECO:0000313" key="3">
    <source>
        <dbReference type="Proteomes" id="UP001151760"/>
    </source>
</evidence>
<dbReference type="PANTHER" id="PTHR31286:SF99">
    <property type="entry name" value="DUF4283 DOMAIN-CONTAINING PROTEIN"/>
    <property type="match status" value="1"/>
</dbReference>
<dbReference type="InterPro" id="IPR025558">
    <property type="entry name" value="DUF4283"/>
</dbReference>
<dbReference type="Proteomes" id="UP001151760">
    <property type="component" value="Unassembled WGS sequence"/>
</dbReference>
<organism evidence="2 3">
    <name type="scientific">Tanacetum coccineum</name>
    <dbReference type="NCBI Taxonomy" id="301880"/>
    <lineage>
        <taxon>Eukaryota</taxon>
        <taxon>Viridiplantae</taxon>
        <taxon>Streptophyta</taxon>
        <taxon>Embryophyta</taxon>
        <taxon>Tracheophyta</taxon>
        <taxon>Spermatophyta</taxon>
        <taxon>Magnoliopsida</taxon>
        <taxon>eudicotyledons</taxon>
        <taxon>Gunneridae</taxon>
        <taxon>Pentapetalae</taxon>
        <taxon>asterids</taxon>
        <taxon>campanulids</taxon>
        <taxon>Asterales</taxon>
        <taxon>Asteraceae</taxon>
        <taxon>Asteroideae</taxon>
        <taxon>Anthemideae</taxon>
        <taxon>Anthemidinae</taxon>
        <taxon>Tanacetum</taxon>
    </lineage>
</organism>
<keyword evidence="3" id="KW-1185">Reference proteome</keyword>